<name>A0A4Y2E196_ARAVE</name>
<organism evidence="1 2">
    <name type="scientific">Araneus ventricosus</name>
    <name type="common">Orbweaver spider</name>
    <name type="synonym">Epeira ventricosa</name>
    <dbReference type="NCBI Taxonomy" id="182803"/>
    <lineage>
        <taxon>Eukaryota</taxon>
        <taxon>Metazoa</taxon>
        <taxon>Ecdysozoa</taxon>
        <taxon>Arthropoda</taxon>
        <taxon>Chelicerata</taxon>
        <taxon>Arachnida</taxon>
        <taxon>Araneae</taxon>
        <taxon>Araneomorphae</taxon>
        <taxon>Entelegynae</taxon>
        <taxon>Araneoidea</taxon>
        <taxon>Araneidae</taxon>
        <taxon>Araneus</taxon>
    </lineage>
</organism>
<dbReference type="AlphaFoldDB" id="A0A4Y2E196"/>
<sequence>MEDKIRCPHRQPVVFTYSYLPPVAMNQSIATCTKSGNSYRNHSSLDRSRSVDLSDGRCNSSSAEAGVLMTITGNVPTLSKGGSFYHLQRARPNHYCSHVQEGEPAYLYGGFSSTYSWCPQVGPIKSGNLILTLPDFTYIPKMVYGI</sequence>
<evidence type="ECO:0000313" key="1">
    <source>
        <dbReference type="EMBL" id="GBM22106.1"/>
    </source>
</evidence>
<comment type="caution">
    <text evidence="1">The sequence shown here is derived from an EMBL/GenBank/DDBJ whole genome shotgun (WGS) entry which is preliminary data.</text>
</comment>
<dbReference type="Proteomes" id="UP000499080">
    <property type="component" value="Unassembled WGS sequence"/>
</dbReference>
<evidence type="ECO:0000313" key="2">
    <source>
        <dbReference type="Proteomes" id="UP000499080"/>
    </source>
</evidence>
<protein>
    <submittedName>
        <fullName evidence="1">Uncharacterized protein</fullName>
    </submittedName>
</protein>
<gene>
    <name evidence="1" type="ORF">AVEN_266470_1</name>
</gene>
<accession>A0A4Y2E196</accession>
<proteinExistence type="predicted"/>
<dbReference type="EMBL" id="BGPR01000474">
    <property type="protein sequence ID" value="GBM22106.1"/>
    <property type="molecule type" value="Genomic_DNA"/>
</dbReference>
<keyword evidence="2" id="KW-1185">Reference proteome</keyword>
<reference evidence="1 2" key="1">
    <citation type="journal article" date="2019" name="Sci. Rep.">
        <title>Orb-weaving spider Araneus ventricosus genome elucidates the spidroin gene catalogue.</title>
        <authorList>
            <person name="Kono N."/>
            <person name="Nakamura H."/>
            <person name="Ohtoshi R."/>
            <person name="Moran D.A.P."/>
            <person name="Shinohara A."/>
            <person name="Yoshida Y."/>
            <person name="Fujiwara M."/>
            <person name="Mori M."/>
            <person name="Tomita M."/>
            <person name="Arakawa K."/>
        </authorList>
    </citation>
    <scope>NUCLEOTIDE SEQUENCE [LARGE SCALE GENOMIC DNA]</scope>
</reference>